<dbReference type="Proteomes" id="UP000242875">
    <property type="component" value="Unassembled WGS sequence"/>
</dbReference>
<feature type="region of interest" description="Disordered" evidence="5">
    <location>
        <begin position="223"/>
        <end position="257"/>
    </location>
</feature>
<evidence type="ECO:0000256" key="2">
    <source>
        <dbReference type="ARBA" id="ARBA00013064"/>
    </source>
</evidence>
<dbReference type="SUPFAM" id="SSF52799">
    <property type="entry name" value="(Phosphotyrosine protein) phosphatases II"/>
    <property type="match status" value="1"/>
</dbReference>
<evidence type="ECO:0000256" key="3">
    <source>
        <dbReference type="ARBA" id="ARBA00022801"/>
    </source>
</evidence>
<dbReference type="PROSITE" id="PS50056">
    <property type="entry name" value="TYR_PHOSPHATASE_2"/>
    <property type="match status" value="1"/>
</dbReference>
<gene>
    <name evidence="8" type="ORF">BZG36_05266</name>
</gene>
<dbReference type="GO" id="GO:0017017">
    <property type="term" value="F:MAP kinase tyrosine/serine/threonine phosphatase activity"/>
    <property type="evidence" value="ECO:0007669"/>
    <property type="project" value="TreeGrafter"/>
</dbReference>
<feature type="domain" description="Tyrosine-protein phosphatase" evidence="6">
    <location>
        <begin position="51"/>
        <end position="218"/>
    </location>
</feature>
<evidence type="ECO:0000313" key="8">
    <source>
        <dbReference type="EMBL" id="OZJ01706.1"/>
    </source>
</evidence>
<evidence type="ECO:0000259" key="7">
    <source>
        <dbReference type="PROSITE" id="PS50056"/>
    </source>
</evidence>
<dbReference type="InterPro" id="IPR000387">
    <property type="entry name" value="Tyr_Pase_dom"/>
</dbReference>
<feature type="compositionally biased region" description="Basic residues" evidence="5">
    <location>
        <begin position="248"/>
        <end position="257"/>
    </location>
</feature>
<sequence length="257" mass="29153">MADVLRRDRASLPKLTILQRRRPSTRLGIKPGETDEIVNDTLSSRHAYRHGPIAILPGLYLGNEDNAKNLESLRQLNIGLVVCVASDVKKPDWVNDAQACQEIKSSDVQYTHNPPSRIRYIHESWSHQAPIADSLALLLPHLDYFHDAHTTRTFPTGILIHCHCGISRSASLLIAFIMYKYGWTFDTTYAYVKSKCDVVSPHIGLLMQVRDIETWKRGSRKRILEATEEPEGTDDRGGSEEDKDAWHVSKKSKRART</sequence>
<evidence type="ECO:0000259" key="6">
    <source>
        <dbReference type="PROSITE" id="PS50054"/>
    </source>
</evidence>
<dbReference type="InterPro" id="IPR029021">
    <property type="entry name" value="Prot-tyrosine_phosphatase-like"/>
</dbReference>
<dbReference type="OrthoDB" id="2017893at2759"/>
<keyword evidence="3" id="KW-0378">Hydrolase</keyword>
<comment type="similarity">
    <text evidence="1">Belongs to the protein-tyrosine phosphatase family. Non-receptor class dual specificity subfamily.</text>
</comment>
<dbReference type="InterPro" id="IPR016130">
    <property type="entry name" value="Tyr_Pase_AS"/>
</dbReference>
<dbReference type="GO" id="GO:0043409">
    <property type="term" value="P:negative regulation of MAPK cascade"/>
    <property type="evidence" value="ECO:0007669"/>
    <property type="project" value="TreeGrafter"/>
</dbReference>
<accession>A0A261XTL6</accession>
<dbReference type="EMBL" id="MVBO01000259">
    <property type="protein sequence ID" value="OZJ01706.1"/>
    <property type="molecule type" value="Genomic_DNA"/>
</dbReference>
<feature type="compositionally biased region" description="Basic and acidic residues" evidence="5">
    <location>
        <begin position="233"/>
        <end position="247"/>
    </location>
</feature>
<reference evidence="8 9" key="1">
    <citation type="journal article" date="2017" name="Mycologia">
        <title>Bifiguratus adelaidae, gen. et sp. nov., a new member of Mucoromycotina in endophytic and soil-dwelling habitats.</title>
        <authorList>
            <person name="Torres-Cruz T.J."/>
            <person name="Billingsley Tobias T.L."/>
            <person name="Almatruk M."/>
            <person name="Hesse C."/>
            <person name="Kuske C.R."/>
            <person name="Desiro A."/>
            <person name="Benucci G.M."/>
            <person name="Bonito G."/>
            <person name="Stajich J.E."/>
            <person name="Dunlap C."/>
            <person name="Arnold A.E."/>
            <person name="Porras-Alfaro A."/>
        </authorList>
    </citation>
    <scope>NUCLEOTIDE SEQUENCE [LARGE SCALE GENOMIC DNA]</scope>
    <source>
        <strain evidence="8 9">AZ0501</strain>
    </source>
</reference>
<dbReference type="AlphaFoldDB" id="A0A261XTL6"/>
<proteinExistence type="inferred from homology"/>
<dbReference type="PROSITE" id="PS00383">
    <property type="entry name" value="TYR_PHOSPHATASE_1"/>
    <property type="match status" value="1"/>
</dbReference>
<dbReference type="EC" id="3.1.3.48" evidence="2"/>
<keyword evidence="4" id="KW-0904">Protein phosphatase</keyword>
<dbReference type="GO" id="GO:0008330">
    <property type="term" value="F:protein tyrosine/threonine phosphatase activity"/>
    <property type="evidence" value="ECO:0007669"/>
    <property type="project" value="TreeGrafter"/>
</dbReference>
<dbReference type="GO" id="GO:0005737">
    <property type="term" value="C:cytoplasm"/>
    <property type="evidence" value="ECO:0007669"/>
    <property type="project" value="TreeGrafter"/>
</dbReference>
<protein>
    <recommendedName>
        <fullName evidence="2">protein-tyrosine-phosphatase</fullName>
        <ecNumber evidence="2">3.1.3.48</ecNumber>
    </recommendedName>
</protein>
<comment type="caution">
    <text evidence="8">The sequence shown here is derived from an EMBL/GenBank/DDBJ whole genome shotgun (WGS) entry which is preliminary data.</text>
</comment>
<dbReference type="SMART" id="SM00195">
    <property type="entry name" value="DSPc"/>
    <property type="match status" value="1"/>
</dbReference>
<evidence type="ECO:0000256" key="1">
    <source>
        <dbReference type="ARBA" id="ARBA00008601"/>
    </source>
</evidence>
<evidence type="ECO:0000256" key="5">
    <source>
        <dbReference type="SAM" id="MobiDB-lite"/>
    </source>
</evidence>
<feature type="domain" description="Tyrosine specific protein phosphatases" evidence="7">
    <location>
        <begin position="136"/>
        <end position="195"/>
    </location>
</feature>
<evidence type="ECO:0000256" key="4">
    <source>
        <dbReference type="ARBA" id="ARBA00022912"/>
    </source>
</evidence>
<dbReference type="InterPro" id="IPR000340">
    <property type="entry name" value="Dual-sp_phosphatase_cat-dom"/>
</dbReference>
<dbReference type="PANTHER" id="PTHR10159">
    <property type="entry name" value="DUAL SPECIFICITY PROTEIN PHOSPHATASE"/>
    <property type="match status" value="1"/>
</dbReference>
<dbReference type="GO" id="GO:0033550">
    <property type="term" value="F:MAP kinase tyrosine phosphatase activity"/>
    <property type="evidence" value="ECO:0007669"/>
    <property type="project" value="TreeGrafter"/>
</dbReference>
<dbReference type="PANTHER" id="PTHR10159:SF519">
    <property type="entry name" value="DUAL SPECIFICITY PROTEIN PHOSPHATASE MPK3"/>
    <property type="match status" value="1"/>
</dbReference>
<dbReference type="PROSITE" id="PS50054">
    <property type="entry name" value="TYR_PHOSPHATASE_DUAL"/>
    <property type="match status" value="1"/>
</dbReference>
<name>A0A261XTL6_9FUNG</name>
<dbReference type="InterPro" id="IPR020422">
    <property type="entry name" value="TYR_PHOSPHATASE_DUAL_dom"/>
</dbReference>
<organism evidence="8 9">
    <name type="scientific">Bifiguratus adelaidae</name>
    <dbReference type="NCBI Taxonomy" id="1938954"/>
    <lineage>
        <taxon>Eukaryota</taxon>
        <taxon>Fungi</taxon>
        <taxon>Fungi incertae sedis</taxon>
        <taxon>Mucoromycota</taxon>
        <taxon>Mucoromycotina</taxon>
        <taxon>Endogonomycetes</taxon>
        <taxon>Endogonales</taxon>
        <taxon>Endogonales incertae sedis</taxon>
        <taxon>Bifiguratus</taxon>
    </lineage>
</organism>
<dbReference type="Pfam" id="PF00782">
    <property type="entry name" value="DSPc"/>
    <property type="match status" value="1"/>
</dbReference>
<keyword evidence="9" id="KW-1185">Reference proteome</keyword>
<dbReference type="Gene3D" id="3.90.190.10">
    <property type="entry name" value="Protein tyrosine phosphatase superfamily"/>
    <property type="match status" value="1"/>
</dbReference>
<dbReference type="CDD" id="cd14498">
    <property type="entry name" value="DSP"/>
    <property type="match status" value="1"/>
</dbReference>
<evidence type="ECO:0000313" key="9">
    <source>
        <dbReference type="Proteomes" id="UP000242875"/>
    </source>
</evidence>